<sequence>MDETSERFARLFRPIHSLTVDRHCRILYEDGYTQTRHGVHEDICSGDTFIPPPTPPPYVCEEGMDPDLLPDPVPAEEWKSMDTERRESILKHMWHASRRCLQPRSEEEWSVYDWMWKWHRDDLKERERERELHTQEMKEREQMVGVKKGK</sequence>
<protein>
    <submittedName>
        <fullName evidence="2">Uncharacterized protein</fullName>
    </submittedName>
</protein>
<evidence type="ECO:0000313" key="2">
    <source>
        <dbReference type="EMBL" id="GIQ82888.1"/>
    </source>
</evidence>
<feature type="region of interest" description="Disordered" evidence="1">
    <location>
        <begin position="129"/>
        <end position="150"/>
    </location>
</feature>
<comment type="caution">
    <text evidence="2">The sequence shown here is derived from an EMBL/GenBank/DDBJ whole genome shotgun (WGS) entry which is preliminary data.</text>
</comment>
<keyword evidence="3" id="KW-1185">Reference proteome</keyword>
<proteinExistence type="predicted"/>
<reference evidence="2 3" key="1">
    <citation type="journal article" date="2018" name="PLoS ONE">
        <title>The draft genome of Kipferlia bialata reveals reductive genome evolution in fornicate parasites.</title>
        <authorList>
            <person name="Tanifuji G."/>
            <person name="Takabayashi S."/>
            <person name="Kume K."/>
            <person name="Takagi M."/>
            <person name="Nakayama T."/>
            <person name="Kamikawa R."/>
            <person name="Inagaki Y."/>
            <person name="Hashimoto T."/>
        </authorList>
    </citation>
    <scope>NUCLEOTIDE SEQUENCE [LARGE SCALE GENOMIC DNA]</scope>
    <source>
        <strain evidence="2">NY0173</strain>
    </source>
</reference>
<evidence type="ECO:0000313" key="3">
    <source>
        <dbReference type="Proteomes" id="UP000265618"/>
    </source>
</evidence>
<dbReference type="EMBL" id="BDIP01000848">
    <property type="protein sequence ID" value="GIQ82888.1"/>
    <property type="molecule type" value="Genomic_DNA"/>
</dbReference>
<accession>A0A9K3GH65</accession>
<organism evidence="2 3">
    <name type="scientific">Kipferlia bialata</name>
    <dbReference type="NCBI Taxonomy" id="797122"/>
    <lineage>
        <taxon>Eukaryota</taxon>
        <taxon>Metamonada</taxon>
        <taxon>Carpediemonas-like organisms</taxon>
        <taxon>Kipferlia</taxon>
    </lineage>
</organism>
<dbReference type="Proteomes" id="UP000265618">
    <property type="component" value="Unassembled WGS sequence"/>
</dbReference>
<evidence type="ECO:0000256" key="1">
    <source>
        <dbReference type="SAM" id="MobiDB-lite"/>
    </source>
</evidence>
<name>A0A9K3GH65_9EUKA</name>
<dbReference type="AlphaFoldDB" id="A0A9K3GH65"/>
<gene>
    <name evidence="2" type="ORF">KIPB_004110</name>
</gene>
<feature type="compositionally biased region" description="Basic and acidic residues" evidence="1">
    <location>
        <begin position="129"/>
        <end position="142"/>
    </location>
</feature>